<name>A0ABT1NEZ2_9FIRM</name>
<organism evidence="2 3">
    <name type="scientific">Lutispora saccharofermentans</name>
    <dbReference type="NCBI Taxonomy" id="3024236"/>
    <lineage>
        <taxon>Bacteria</taxon>
        <taxon>Bacillati</taxon>
        <taxon>Bacillota</taxon>
        <taxon>Clostridia</taxon>
        <taxon>Lutisporales</taxon>
        <taxon>Lutisporaceae</taxon>
        <taxon>Lutispora</taxon>
    </lineage>
</organism>
<dbReference type="RefSeq" id="WP_255227324.1">
    <property type="nucleotide sequence ID" value="NZ_JAJEKE010000007.1"/>
</dbReference>
<comment type="caution">
    <text evidence="2">The sequence shown here is derived from an EMBL/GenBank/DDBJ whole genome shotgun (WGS) entry which is preliminary data.</text>
</comment>
<evidence type="ECO:0000313" key="3">
    <source>
        <dbReference type="Proteomes" id="UP001651880"/>
    </source>
</evidence>
<reference evidence="2 3" key="1">
    <citation type="submission" date="2021-10" db="EMBL/GenBank/DDBJ databases">
        <title>Lutispora strain m25 sp. nov., a thermophilic, non-spore-forming bacterium isolated from a lab-scale methanogenic bioreactor digesting anaerobic sludge.</title>
        <authorList>
            <person name="El Houari A."/>
            <person name="Mcdonald J."/>
        </authorList>
    </citation>
    <scope>NUCLEOTIDE SEQUENCE [LARGE SCALE GENOMIC DNA]</scope>
    <source>
        <strain evidence="3">m25</strain>
    </source>
</reference>
<evidence type="ECO:0000313" key="2">
    <source>
        <dbReference type="EMBL" id="MCQ1529805.1"/>
    </source>
</evidence>
<dbReference type="Proteomes" id="UP001651880">
    <property type="component" value="Unassembled WGS sequence"/>
</dbReference>
<accession>A0ABT1NEZ2</accession>
<feature type="transmembrane region" description="Helical" evidence="1">
    <location>
        <begin position="12"/>
        <end position="33"/>
    </location>
</feature>
<keyword evidence="1" id="KW-1133">Transmembrane helix</keyword>
<keyword evidence="1" id="KW-0472">Membrane</keyword>
<protein>
    <submittedName>
        <fullName evidence="2">Uncharacterized protein</fullName>
    </submittedName>
</protein>
<sequence length="530" mass="60457">MNKIGNNKGISIPLVLIVALVTIIFGFTSLRMINSEARFNIIDDSNKKAIEYAEAGYNKYLWHLNDDVNYYSTQASIDIQNVPIPFQDGYYELEVTKPSDTDRFITIRSTGWTKTNPDIKRTIEAKIRKKQFVHHVYVSDDEGNNIWWTTGDESHGPYHTNGDLRIQKKPVFYDTVTYSKTLYKGTGYNPDFKVKSPAQPAKVDTLDFPLTNADLKNWAAKDNMVFEGRTCIYLDGENIKIRNGRDKVSDIKNINISSIKNKVIYVDKAAGGGTDKFDLRSGNVFISGELKGVLTIAASNNIYITYADPTNWYDYDISNMTDKNNKPNQPPKSFRWNNNTFYNYPENGGIKYKTTTFTASYKPAGKDHWIREANGKDMLGLVANNDILILHYGWPKMPISSDGGYAYWSFEWKWKSSGSPKNLWVPSSTDNGMYDVAPKDVTIHSALFAVNGGFGYELYEDNYSTSDTRKGDITLWGNITQKVRKAVGLIDTTGYNKKYSHDPRMFYDYPPHILEPTNVGWEIHEWKEID</sequence>
<proteinExistence type="predicted"/>
<keyword evidence="3" id="KW-1185">Reference proteome</keyword>
<gene>
    <name evidence="2" type="ORF">LJD61_09645</name>
</gene>
<keyword evidence="1" id="KW-0812">Transmembrane</keyword>
<dbReference type="EMBL" id="JAJEKE010000007">
    <property type="protein sequence ID" value="MCQ1529805.1"/>
    <property type="molecule type" value="Genomic_DNA"/>
</dbReference>
<evidence type="ECO:0000256" key="1">
    <source>
        <dbReference type="SAM" id="Phobius"/>
    </source>
</evidence>